<gene>
    <name evidence="7" type="ORF">CHS0354_018255</name>
</gene>
<dbReference type="AlphaFoldDB" id="A0AAE0SJN1"/>
<name>A0AAE0SJN1_9BIVA</name>
<dbReference type="SUPFAM" id="SSF103473">
    <property type="entry name" value="MFS general substrate transporter"/>
    <property type="match status" value="1"/>
</dbReference>
<proteinExistence type="predicted"/>
<dbReference type="Gene3D" id="1.20.1250.20">
    <property type="entry name" value="MFS general substrate transporter like domains"/>
    <property type="match status" value="1"/>
</dbReference>
<keyword evidence="8" id="KW-1185">Reference proteome</keyword>
<feature type="transmembrane region" description="Helical" evidence="5">
    <location>
        <begin position="62"/>
        <end position="82"/>
    </location>
</feature>
<keyword evidence="4 5" id="KW-0472">Membrane</keyword>
<organism evidence="7 8">
    <name type="scientific">Potamilus streckersoni</name>
    <dbReference type="NCBI Taxonomy" id="2493646"/>
    <lineage>
        <taxon>Eukaryota</taxon>
        <taxon>Metazoa</taxon>
        <taxon>Spiralia</taxon>
        <taxon>Lophotrochozoa</taxon>
        <taxon>Mollusca</taxon>
        <taxon>Bivalvia</taxon>
        <taxon>Autobranchia</taxon>
        <taxon>Heteroconchia</taxon>
        <taxon>Palaeoheterodonta</taxon>
        <taxon>Unionida</taxon>
        <taxon>Unionoidea</taxon>
        <taxon>Unionidae</taxon>
        <taxon>Ambleminae</taxon>
        <taxon>Lampsilini</taxon>
        <taxon>Potamilus</taxon>
    </lineage>
</organism>
<evidence type="ECO:0000256" key="1">
    <source>
        <dbReference type="ARBA" id="ARBA00004141"/>
    </source>
</evidence>
<evidence type="ECO:0000256" key="4">
    <source>
        <dbReference type="ARBA" id="ARBA00023136"/>
    </source>
</evidence>
<keyword evidence="3 5" id="KW-1133">Transmembrane helix</keyword>
<keyword evidence="2 5" id="KW-0812">Transmembrane</keyword>
<evidence type="ECO:0000313" key="8">
    <source>
        <dbReference type="Proteomes" id="UP001195483"/>
    </source>
</evidence>
<evidence type="ECO:0000313" key="7">
    <source>
        <dbReference type="EMBL" id="KAK3593127.1"/>
    </source>
</evidence>
<reference evidence="7" key="3">
    <citation type="submission" date="2023-05" db="EMBL/GenBank/DDBJ databases">
        <authorList>
            <person name="Smith C.H."/>
        </authorList>
    </citation>
    <scope>NUCLEOTIDE SEQUENCE</scope>
    <source>
        <strain evidence="7">CHS0354</strain>
        <tissue evidence="7">Mantle</tissue>
    </source>
</reference>
<dbReference type="PANTHER" id="PTHR24064">
    <property type="entry name" value="SOLUTE CARRIER FAMILY 22 MEMBER"/>
    <property type="match status" value="1"/>
</dbReference>
<sequence>MIGKLGASAAFGIIYIFSAELYPTVVRNSGMGASSCCARIGGMVAPYITDLGRLVGGDFGRGLPLVVFGGASVAAGLLSLFLPETLNRNLPETIEDAIHYRKSNRRDNDKDVYINNSYQKDYIAESSAYQTKL</sequence>
<dbReference type="Proteomes" id="UP001195483">
    <property type="component" value="Unassembled WGS sequence"/>
</dbReference>
<dbReference type="InterPro" id="IPR036259">
    <property type="entry name" value="MFS_trans_sf"/>
</dbReference>
<evidence type="ECO:0000256" key="5">
    <source>
        <dbReference type="SAM" id="Phobius"/>
    </source>
</evidence>
<dbReference type="EMBL" id="JAEAOA010001131">
    <property type="protein sequence ID" value="KAK3593127.1"/>
    <property type="molecule type" value="Genomic_DNA"/>
</dbReference>
<dbReference type="GO" id="GO:0016020">
    <property type="term" value="C:membrane"/>
    <property type="evidence" value="ECO:0007669"/>
    <property type="project" value="UniProtKB-SubCell"/>
</dbReference>
<evidence type="ECO:0000256" key="3">
    <source>
        <dbReference type="ARBA" id="ARBA00022989"/>
    </source>
</evidence>
<dbReference type="InterPro" id="IPR020846">
    <property type="entry name" value="MFS_dom"/>
</dbReference>
<dbReference type="PROSITE" id="PS50850">
    <property type="entry name" value="MFS"/>
    <property type="match status" value="1"/>
</dbReference>
<reference evidence="7" key="2">
    <citation type="journal article" date="2021" name="Genome Biol. Evol.">
        <title>Developing a high-quality reference genome for a parasitic bivalve with doubly uniparental inheritance (Bivalvia: Unionida).</title>
        <authorList>
            <person name="Smith C.H."/>
        </authorList>
    </citation>
    <scope>NUCLEOTIDE SEQUENCE</scope>
    <source>
        <strain evidence="7">CHS0354</strain>
        <tissue evidence="7">Mantle</tissue>
    </source>
</reference>
<comment type="subcellular location">
    <subcellularLocation>
        <location evidence="1">Membrane</location>
        <topology evidence="1">Multi-pass membrane protein</topology>
    </subcellularLocation>
</comment>
<evidence type="ECO:0000259" key="6">
    <source>
        <dbReference type="PROSITE" id="PS50850"/>
    </source>
</evidence>
<dbReference type="GO" id="GO:0022857">
    <property type="term" value="F:transmembrane transporter activity"/>
    <property type="evidence" value="ECO:0007669"/>
    <property type="project" value="InterPro"/>
</dbReference>
<protein>
    <recommendedName>
        <fullName evidence="6">Major facilitator superfamily (MFS) profile domain-containing protein</fullName>
    </recommendedName>
</protein>
<comment type="caution">
    <text evidence="7">The sequence shown here is derived from an EMBL/GenBank/DDBJ whole genome shotgun (WGS) entry which is preliminary data.</text>
</comment>
<accession>A0AAE0SJN1</accession>
<evidence type="ECO:0000256" key="2">
    <source>
        <dbReference type="ARBA" id="ARBA00022692"/>
    </source>
</evidence>
<feature type="domain" description="Major facilitator superfamily (MFS) profile" evidence="6">
    <location>
        <begin position="1"/>
        <end position="87"/>
    </location>
</feature>
<reference evidence="7" key="1">
    <citation type="journal article" date="2021" name="Genome Biol. Evol.">
        <title>A High-Quality Reference Genome for a Parasitic Bivalve with Doubly Uniparental Inheritance (Bivalvia: Unionida).</title>
        <authorList>
            <person name="Smith C.H."/>
        </authorList>
    </citation>
    <scope>NUCLEOTIDE SEQUENCE</scope>
    <source>
        <strain evidence="7">CHS0354</strain>
    </source>
</reference>